<evidence type="ECO:0000313" key="2">
    <source>
        <dbReference type="EMBL" id="GGO26623.1"/>
    </source>
</evidence>
<feature type="region of interest" description="Disordered" evidence="1">
    <location>
        <begin position="65"/>
        <end position="84"/>
    </location>
</feature>
<dbReference type="RefSeq" id="WP_142575071.1">
    <property type="nucleotide sequence ID" value="NZ_BMMN01000014.1"/>
</dbReference>
<keyword evidence="3" id="KW-1185">Reference proteome</keyword>
<reference evidence="2" key="2">
    <citation type="submission" date="2020-09" db="EMBL/GenBank/DDBJ databases">
        <authorList>
            <person name="Sun Q."/>
            <person name="Zhou Y."/>
        </authorList>
    </citation>
    <scope>NUCLEOTIDE SEQUENCE</scope>
    <source>
        <strain evidence="2">CGMCC 4.7138</strain>
    </source>
</reference>
<protein>
    <submittedName>
        <fullName evidence="2">Uncharacterized protein</fullName>
    </submittedName>
</protein>
<evidence type="ECO:0000256" key="1">
    <source>
        <dbReference type="SAM" id="MobiDB-lite"/>
    </source>
</evidence>
<organism evidence="2 3">
    <name type="scientific">Microbispora bryophytorum</name>
    <dbReference type="NCBI Taxonomy" id="1460882"/>
    <lineage>
        <taxon>Bacteria</taxon>
        <taxon>Bacillati</taxon>
        <taxon>Actinomycetota</taxon>
        <taxon>Actinomycetes</taxon>
        <taxon>Streptosporangiales</taxon>
        <taxon>Streptosporangiaceae</taxon>
        <taxon>Microbispora</taxon>
    </lineage>
</organism>
<reference evidence="2" key="1">
    <citation type="journal article" date="2014" name="Int. J. Syst. Evol. Microbiol.">
        <title>Complete genome sequence of Corynebacterium casei LMG S-19264T (=DSM 44701T), isolated from a smear-ripened cheese.</title>
        <authorList>
            <consortium name="US DOE Joint Genome Institute (JGI-PGF)"/>
            <person name="Walter F."/>
            <person name="Albersmeier A."/>
            <person name="Kalinowski J."/>
            <person name="Ruckert C."/>
        </authorList>
    </citation>
    <scope>NUCLEOTIDE SEQUENCE</scope>
    <source>
        <strain evidence="2">CGMCC 4.7138</strain>
    </source>
</reference>
<gene>
    <name evidence="2" type="ORF">GCM10011574_59300</name>
</gene>
<proteinExistence type="predicted"/>
<dbReference type="EMBL" id="BMMN01000014">
    <property type="protein sequence ID" value="GGO26623.1"/>
    <property type="molecule type" value="Genomic_DNA"/>
</dbReference>
<comment type="caution">
    <text evidence="2">The sequence shown here is derived from an EMBL/GenBank/DDBJ whole genome shotgun (WGS) entry which is preliminary data.</text>
</comment>
<evidence type="ECO:0000313" key="3">
    <source>
        <dbReference type="Proteomes" id="UP000653480"/>
    </source>
</evidence>
<name>A0A8H9H981_9ACTN</name>
<sequence length="84" mass="7991">MVRADGDVVGFEFTPDAVADVEGVGEATGKLEAAGTVDGGVLTGMDGGTAFVVDAGVADDLGDGAAVADGDGAVDRGGPPPGRE</sequence>
<dbReference type="AlphaFoldDB" id="A0A8H9H981"/>
<accession>A0A8H9H981</accession>
<dbReference type="Proteomes" id="UP000653480">
    <property type="component" value="Unassembled WGS sequence"/>
</dbReference>
<dbReference type="GeneID" id="97244468"/>